<keyword evidence="2 5" id="KW-0560">Oxidoreductase</keyword>
<protein>
    <recommendedName>
        <fullName evidence="3">Gentisate 1,2-dioxygenase</fullName>
        <ecNumber evidence="3">1.13.11.4</ecNumber>
    </recommendedName>
</protein>
<dbReference type="Proteomes" id="UP000321820">
    <property type="component" value="Chromosome"/>
</dbReference>
<dbReference type="KEGG" id="talb:FTW19_05780"/>
<evidence type="ECO:0000256" key="1">
    <source>
        <dbReference type="ARBA" id="ARBA00022964"/>
    </source>
</evidence>
<dbReference type="GO" id="GO:0047922">
    <property type="term" value="F:gentisate 1,2-dioxygenase activity"/>
    <property type="evidence" value="ECO:0007669"/>
    <property type="project" value="UniProtKB-UniRule"/>
</dbReference>
<proteinExistence type="predicted"/>
<feature type="domain" description="Cupin type-2" evidence="4">
    <location>
        <begin position="100"/>
        <end position="167"/>
    </location>
</feature>
<dbReference type="OrthoDB" id="285029at2"/>
<keyword evidence="1 5" id="KW-0223">Dioxygenase</keyword>
<evidence type="ECO:0000313" key="5">
    <source>
        <dbReference type="EMBL" id="QEE27558.1"/>
    </source>
</evidence>
<keyword evidence="6" id="KW-1185">Reference proteome</keyword>
<evidence type="ECO:0000256" key="2">
    <source>
        <dbReference type="ARBA" id="ARBA00023002"/>
    </source>
</evidence>
<evidence type="ECO:0000256" key="3">
    <source>
        <dbReference type="NCBIfam" id="TIGR02272"/>
    </source>
</evidence>
<dbReference type="NCBIfam" id="TIGR02272">
    <property type="entry name" value="gentisate_1_2"/>
    <property type="match status" value="1"/>
</dbReference>
<dbReference type="CDD" id="cd02216">
    <property type="entry name" value="cupin_GDO-like_N"/>
    <property type="match status" value="1"/>
</dbReference>
<sequence>MTVEAAFHERPGISEARSQYYGRLAEKSARPLWEVLSSLVTPVPRDRTSAAIWRYREMRPLISEGARLITPEEAERRVLILENPGLPGSAQITQTLYAGLQMIAPGEVAPSHRHVASALRYVMEGEGAYTAVNGERTTMRPGDFILTPSWQWHDHGNPGGSEVVWLDGLDIPIANFFCTSFAQHHPQTTQPVAHRPGDALHQFGMGLLPLEYKLDGMSAPVFVYPFERSQCALQHLQASGHHNPWHGIKLQYSNPATGGSPMPTISAFLQLLPAGFKGKSYRSTDATVFCASSGRGRTWVGDTELAWETNDVFVVPSWQPVRHEAEEESILFSFSDRVAQKALGIWREEYLEADQEPVQANV</sequence>
<dbReference type="AlphaFoldDB" id="A0A5B9E6C2"/>
<dbReference type="Pfam" id="PF07883">
    <property type="entry name" value="Cupin_2"/>
    <property type="match status" value="1"/>
</dbReference>
<accession>A0A5B9E6C2</accession>
<dbReference type="InterPro" id="IPR011051">
    <property type="entry name" value="RmlC_Cupin_sf"/>
</dbReference>
<name>A0A5B9E6C2_9BACT</name>
<evidence type="ECO:0000313" key="6">
    <source>
        <dbReference type="Proteomes" id="UP000321820"/>
    </source>
</evidence>
<dbReference type="PANTHER" id="PTHR41517:SF1">
    <property type="entry name" value="CUPIN"/>
    <property type="match status" value="1"/>
</dbReference>
<dbReference type="InterPro" id="IPR014710">
    <property type="entry name" value="RmlC-like_jellyroll"/>
</dbReference>
<evidence type="ECO:0000259" key="4">
    <source>
        <dbReference type="Pfam" id="PF07883"/>
    </source>
</evidence>
<dbReference type="InterPro" id="IPR011960">
    <property type="entry name" value="Gentisate_dOase"/>
</dbReference>
<dbReference type="CDD" id="cd06992">
    <property type="entry name" value="cupin_GDO-like_C"/>
    <property type="match status" value="1"/>
</dbReference>
<organism evidence="5 6">
    <name type="scientific">Terriglobus albidus</name>
    <dbReference type="NCBI Taxonomy" id="1592106"/>
    <lineage>
        <taxon>Bacteria</taxon>
        <taxon>Pseudomonadati</taxon>
        <taxon>Acidobacteriota</taxon>
        <taxon>Terriglobia</taxon>
        <taxon>Terriglobales</taxon>
        <taxon>Acidobacteriaceae</taxon>
        <taxon>Terriglobus</taxon>
    </lineage>
</organism>
<dbReference type="RefSeq" id="WP_147646749.1">
    <property type="nucleotide sequence ID" value="NZ_CP042806.1"/>
</dbReference>
<dbReference type="Gene3D" id="2.60.120.10">
    <property type="entry name" value="Jelly Rolls"/>
    <property type="match status" value="1"/>
</dbReference>
<dbReference type="EMBL" id="CP042806">
    <property type="protein sequence ID" value="QEE27558.1"/>
    <property type="molecule type" value="Genomic_DNA"/>
</dbReference>
<dbReference type="InterPro" id="IPR013096">
    <property type="entry name" value="Cupin_2"/>
</dbReference>
<reference evidence="5 6" key="1">
    <citation type="submission" date="2019-08" db="EMBL/GenBank/DDBJ databases">
        <title>Complete genome sequence of Terriglobus albidus strain ORNL.</title>
        <authorList>
            <person name="Podar M."/>
        </authorList>
    </citation>
    <scope>NUCLEOTIDE SEQUENCE [LARGE SCALE GENOMIC DNA]</scope>
    <source>
        <strain evidence="5 6">ORNL</strain>
    </source>
</reference>
<dbReference type="PANTHER" id="PTHR41517">
    <property type="entry name" value="1,2-DIOXYGENASE PROTEIN-RELATED"/>
    <property type="match status" value="1"/>
</dbReference>
<dbReference type="InterPro" id="IPR047183">
    <property type="entry name" value="GDO-like"/>
</dbReference>
<gene>
    <name evidence="5" type="primary">gtdA</name>
    <name evidence="5" type="ORF">FTW19_05780</name>
</gene>
<dbReference type="SUPFAM" id="SSF51182">
    <property type="entry name" value="RmlC-like cupins"/>
    <property type="match status" value="1"/>
</dbReference>
<dbReference type="EC" id="1.13.11.4" evidence="3"/>